<reference evidence="1 2" key="2">
    <citation type="submission" date="2019-08" db="EMBL/GenBank/DDBJ databases">
        <title>Amycolatopsis acidicola sp. nov., isolated from peat swamp forest soil.</title>
        <authorList>
            <person name="Srisuk N."/>
        </authorList>
    </citation>
    <scope>NUCLEOTIDE SEQUENCE [LARGE SCALE GENOMIC DNA]</scope>
    <source>
        <strain evidence="1 2">TBRC 6029</strain>
    </source>
</reference>
<dbReference type="EMBL" id="VJWX01000288">
    <property type="protein sequence ID" value="TVT38148.1"/>
    <property type="molecule type" value="Genomic_DNA"/>
</dbReference>
<dbReference type="OrthoDB" id="264488at2"/>
<name>A0A558BNQ7_9PSEU</name>
<accession>A0A558BNQ7</accession>
<proteinExistence type="predicted"/>
<dbReference type="Proteomes" id="UP000320011">
    <property type="component" value="Unassembled WGS sequence"/>
</dbReference>
<comment type="caution">
    <text evidence="1">The sequence shown here is derived from an EMBL/GenBank/DDBJ whole genome shotgun (WGS) entry which is preliminary data.</text>
</comment>
<gene>
    <name evidence="1" type="ORF">FNH05_24485</name>
</gene>
<evidence type="ECO:0000313" key="2">
    <source>
        <dbReference type="Proteomes" id="UP000320011"/>
    </source>
</evidence>
<protein>
    <submittedName>
        <fullName evidence="1">Uncharacterized protein</fullName>
    </submittedName>
</protein>
<dbReference type="AlphaFoldDB" id="A0A558BNQ7"/>
<organism evidence="1 2">
    <name type="scientific">Amycolatopsis rhizosphaerae</name>
    <dbReference type="NCBI Taxonomy" id="2053003"/>
    <lineage>
        <taxon>Bacteria</taxon>
        <taxon>Bacillati</taxon>
        <taxon>Actinomycetota</taxon>
        <taxon>Actinomycetes</taxon>
        <taxon>Pseudonocardiales</taxon>
        <taxon>Pseudonocardiaceae</taxon>
        <taxon>Amycolatopsis</taxon>
    </lineage>
</organism>
<keyword evidence="2" id="KW-1185">Reference proteome</keyword>
<dbReference type="RefSeq" id="WP_144591058.1">
    <property type="nucleotide sequence ID" value="NZ_VJWX01000288.1"/>
</dbReference>
<sequence>MTPPVAGFRSSWTRLYGLAQRLASDAGDAGEVFLPIGLALENPAGPDRAWDYWATPAGAITFASTGGDGVHFSFVPRGGTWPVVMTVPMAFDTPNHVVGADLREFLALGCRTGYYALERLAYGWGRGELIAALQAAGPPGDGLEERHLLGALVIEFGLRPWPDVGERLAELA</sequence>
<evidence type="ECO:0000313" key="1">
    <source>
        <dbReference type="EMBL" id="TVT38148.1"/>
    </source>
</evidence>
<reference evidence="1 2" key="1">
    <citation type="submission" date="2019-07" db="EMBL/GenBank/DDBJ databases">
        <authorList>
            <person name="Duangmal K."/>
            <person name="Teo W.F.A."/>
        </authorList>
    </citation>
    <scope>NUCLEOTIDE SEQUENCE [LARGE SCALE GENOMIC DNA]</scope>
    <source>
        <strain evidence="1 2">TBRC 6029</strain>
    </source>
</reference>